<organism evidence="1 2">
    <name type="scientific">Bifidobacterium psychraerophilum</name>
    <dbReference type="NCBI Taxonomy" id="218140"/>
    <lineage>
        <taxon>Bacteria</taxon>
        <taxon>Bacillati</taxon>
        <taxon>Actinomycetota</taxon>
        <taxon>Actinomycetes</taxon>
        <taxon>Bifidobacteriales</taxon>
        <taxon>Bifidobacteriaceae</taxon>
        <taxon>Bifidobacterium</taxon>
    </lineage>
</organism>
<dbReference type="AlphaFoldDB" id="A0A087CGH4"/>
<keyword evidence="2" id="KW-1185">Reference proteome</keyword>
<dbReference type="GeneID" id="98300432"/>
<dbReference type="RefSeq" id="WP_033498399.1">
    <property type="nucleotide sequence ID" value="NZ_JGZI01000009.1"/>
</dbReference>
<evidence type="ECO:0000313" key="2">
    <source>
        <dbReference type="Proteomes" id="UP000029050"/>
    </source>
</evidence>
<evidence type="ECO:0000313" key="1">
    <source>
        <dbReference type="EMBL" id="KFI82374.1"/>
    </source>
</evidence>
<proteinExistence type="predicted"/>
<accession>A0A087CGH4</accession>
<dbReference type="Proteomes" id="UP000029050">
    <property type="component" value="Unassembled WGS sequence"/>
</dbReference>
<sequence length="109" mass="11634">MNSADEQAGRELDQTAAQVVAYGMILIAAENCKRAITTGHDIPVTELPSHVPDSAKPMLAAAFDSITKAIAPLLAREDFVGLGTVDAARRLGLEYDSINHPDTKGNHHE</sequence>
<reference evidence="1 2" key="1">
    <citation type="submission" date="2014-03" db="EMBL/GenBank/DDBJ databases">
        <title>Genomics of Bifidobacteria.</title>
        <authorList>
            <person name="Ventura M."/>
            <person name="Milani C."/>
            <person name="Lugli G.A."/>
        </authorList>
    </citation>
    <scope>NUCLEOTIDE SEQUENCE [LARGE SCALE GENOMIC DNA]</scope>
    <source>
        <strain evidence="1 2">LMG 21775</strain>
    </source>
</reference>
<dbReference type="EMBL" id="JGZI01000009">
    <property type="protein sequence ID" value="KFI82374.1"/>
    <property type="molecule type" value="Genomic_DNA"/>
</dbReference>
<gene>
    <name evidence="1" type="ORF">BPSY_1225</name>
</gene>
<protein>
    <submittedName>
        <fullName evidence="1">Uncharacterized protein</fullName>
    </submittedName>
</protein>
<dbReference type="STRING" id="218140.BPSY_1225"/>
<name>A0A087CGH4_9BIFI</name>
<comment type="caution">
    <text evidence="1">The sequence shown here is derived from an EMBL/GenBank/DDBJ whole genome shotgun (WGS) entry which is preliminary data.</text>
</comment>